<evidence type="ECO:0008006" key="5">
    <source>
        <dbReference type="Google" id="ProtNLM"/>
    </source>
</evidence>
<evidence type="ECO:0000256" key="1">
    <source>
        <dbReference type="SAM" id="MobiDB-lite"/>
    </source>
</evidence>
<reference evidence="3" key="2">
    <citation type="journal article" date="2021" name="PeerJ">
        <title>Extensive microbial diversity within the chicken gut microbiome revealed by metagenomics and culture.</title>
        <authorList>
            <person name="Gilroy R."/>
            <person name="Ravi A."/>
            <person name="Getino M."/>
            <person name="Pursley I."/>
            <person name="Horton D.L."/>
            <person name="Alikhan N.F."/>
            <person name="Baker D."/>
            <person name="Gharbi K."/>
            <person name="Hall N."/>
            <person name="Watson M."/>
            <person name="Adriaenssens E.M."/>
            <person name="Foster-Nyarko E."/>
            <person name="Jarju S."/>
            <person name="Secka A."/>
            <person name="Antonio M."/>
            <person name="Oren A."/>
            <person name="Chaudhuri R.R."/>
            <person name="La Ragione R."/>
            <person name="Hildebrand F."/>
            <person name="Pallen M.J."/>
        </authorList>
    </citation>
    <scope>NUCLEOTIDE SEQUENCE</scope>
    <source>
        <strain evidence="3">CHK157-1446</strain>
    </source>
</reference>
<evidence type="ECO:0000313" key="4">
    <source>
        <dbReference type="Proteomes" id="UP000823982"/>
    </source>
</evidence>
<feature type="compositionally biased region" description="Polar residues" evidence="1">
    <location>
        <begin position="30"/>
        <end position="42"/>
    </location>
</feature>
<sequence>MKKLLAILLAAVMLLSSCGVSERNPAEQGGSDSSTEQGGIETSKNEPVTEDKSDEQQSDAPSGETSSSDTSEDDDNYEDYILPSGDGFSADEFEFRYDINGYLITPYRELECALSYEEVCEMYPDKTVLTWLVSFVDNTYTTMRTKEINDYLVSLGKDYVVCFEAYIDNKYRDPYYVIIQDRIDKGEKFDIIFDFSDHLGQSGLTIPLDEYINSTDAGQKLLELMPENYWRACTNNDGIYGLGNPSDVITYTLVCYYNAELVDKYGYDINKSPLEQLDILREIDENEDDTCTVYGSRPIQYTAPYTNDRNIENPLYWDKDTHEAKLALDNQKYLDSVYTIAKLDSEGYLTPSTFNLFDDSFFLYYTQGVALGFWNGVTLNDDGTYTVSNVAKEPVTCYMTMPNGPMAINNPWYANGVAAASEHKDEAFDLLATAYTDATLNNLLVYGLEGVDYNITENGTADTGDYSVMLYANHLIGIPPAGTNGQGFADYIRNILETAPCEDDIEFIPNILDYQEVVSDASSVMYDFADALSHGAATREEFDAIVAEYKEKILQTGIQDAIDGINAQYAEWKEQQNE</sequence>
<dbReference type="AlphaFoldDB" id="A0A9D1JHB5"/>
<evidence type="ECO:0000256" key="2">
    <source>
        <dbReference type="SAM" id="SignalP"/>
    </source>
</evidence>
<accession>A0A9D1JHB5</accession>
<evidence type="ECO:0000313" key="3">
    <source>
        <dbReference type="EMBL" id="HIS24267.1"/>
    </source>
</evidence>
<feature type="chain" id="PRO_5038496371" description="DUF3502 domain-containing protein" evidence="2">
    <location>
        <begin position="22"/>
        <end position="578"/>
    </location>
</feature>
<keyword evidence="2" id="KW-0732">Signal</keyword>
<protein>
    <recommendedName>
        <fullName evidence="5">DUF3502 domain-containing protein</fullName>
    </recommendedName>
</protein>
<proteinExistence type="predicted"/>
<dbReference type="Gene3D" id="3.40.190.10">
    <property type="entry name" value="Periplasmic binding protein-like II"/>
    <property type="match status" value="1"/>
</dbReference>
<dbReference type="EMBL" id="DVIR01000028">
    <property type="protein sequence ID" value="HIS24267.1"/>
    <property type="molecule type" value="Genomic_DNA"/>
</dbReference>
<name>A0A9D1JHB5_9FIRM</name>
<gene>
    <name evidence="3" type="ORF">IAD01_02555</name>
</gene>
<reference evidence="3" key="1">
    <citation type="submission" date="2020-10" db="EMBL/GenBank/DDBJ databases">
        <authorList>
            <person name="Gilroy R."/>
        </authorList>
    </citation>
    <scope>NUCLEOTIDE SEQUENCE</scope>
    <source>
        <strain evidence="3">CHK157-1446</strain>
    </source>
</reference>
<dbReference type="SUPFAM" id="SSF53850">
    <property type="entry name" value="Periplasmic binding protein-like II"/>
    <property type="match status" value="1"/>
</dbReference>
<organism evidence="3 4">
    <name type="scientific">Candidatus Faeciplasma gallinarum</name>
    <dbReference type="NCBI Taxonomy" id="2840799"/>
    <lineage>
        <taxon>Bacteria</taxon>
        <taxon>Bacillati</taxon>
        <taxon>Bacillota</taxon>
        <taxon>Clostridia</taxon>
        <taxon>Eubacteriales</taxon>
        <taxon>Oscillospiraceae</taxon>
        <taxon>Oscillospiraceae incertae sedis</taxon>
        <taxon>Candidatus Faeciplasma</taxon>
    </lineage>
</organism>
<feature type="compositionally biased region" description="Basic and acidic residues" evidence="1">
    <location>
        <begin position="43"/>
        <end position="55"/>
    </location>
</feature>
<dbReference type="Proteomes" id="UP000823982">
    <property type="component" value="Unassembled WGS sequence"/>
</dbReference>
<feature type="region of interest" description="Disordered" evidence="1">
    <location>
        <begin position="21"/>
        <end position="85"/>
    </location>
</feature>
<comment type="caution">
    <text evidence="3">The sequence shown here is derived from an EMBL/GenBank/DDBJ whole genome shotgun (WGS) entry which is preliminary data.</text>
</comment>
<dbReference type="PROSITE" id="PS51257">
    <property type="entry name" value="PROKAR_LIPOPROTEIN"/>
    <property type="match status" value="1"/>
</dbReference>
<feature type="signal peptide" evidence="2">
    <location>
        <begin position="1"/>
        <end position="21"/>
    </location>
</feature>